<dbReference type="SMART" id="SM00065">
    <property type="entry name" value="GAF"/>
    <property type="match status" value="1"/>
</dbReference>
<evidence type="ECO:0000256" key="3">
    <source>
        <dbReference type="ARBA" id="ARBA00022553"/>
    </source>
</evidence>
<name>A0A1L3EWE2_9GAMM</name>
<dbReference type="InterPro" id="IPR050736">
    <property type="entry name" value="Sensor_HK_Regulatory"/>
</dbReference>
<dbReference type="SUPFAM" id="SSF55781">
    <property type="entry name" value="GAF domain-like"/>
    <property type="match status" value="1"/>
</dbReference>
<dbReference type="InterPro" id="IPR029016">
    <property type="entry name" value="GAF-like_dom_sf"/>
</dbReference>
<dbReference type="InterPro" id="IPR003661">
    <property type="entry name" value="HisK_dim/P_dom"/>
</dbReference>
<dbReference type="SMART" id="SM00388">
    <property type="entry name" value="HisKA"/>
    <property type="match status" value="1"/>
</dbReference>
<evidence type="ECO:0000259" key="7">
    <source>
        <dbReference type="PROSITE" id="PS50109"/>
    </source>
</evidence>
<dbReference type="AlphaFoldDB" id="A0A1L3EWE2"/>
<dbReference type="EMBL" id="CP017480">
    <property type="protein sequence ID" value="APG05352.1"/>
    <property type="molecule type" value="Genomic_DNA"/>
</dbReference>
<dbReference type="InterPro" id="IPR036097">
    <property type="entry name" value="HisK_dim/P_sf"/>
</dbReference>
<feature type="domain" description="Histidine kinase" evidence="7">
    <location>
        <begin position="187"/>
        <end position="400"/>
    </location>
</feature>
<keyword evidence="5" id="KW-0418">Kinase</keyword>
<dbReference type="Gene3D" id="1.10.287.130">
    <property type="match status" value="1"/>
</dbReference>
<keyword evidence="6" id="KW-0902">Two-component regulatory system</keyword>
<dbReference type="STRING" id="1440763.BJI69_16550"/>
<evidence type="ECO:0000313" key="9">
    <source>
        <dbReference type="Proteomes" id="UP000182987"/>
    </source>
</evidence>
<dbReference type="SMART" id="SM00387">
    <property type="entry name" value="HATPase_c"/>
    <property type="match status" value="1"/>
</dbReference>
<dbReference type="PANTHER" id="PTHR43711">
    <property type="entry name" value="TWO-COMPONENT HISTIDINE KINASE"/>
    <property type="match status" value="1"/>
</dbReference>
<evidence type="ECO:0000256" key="4">
    <source>
        <dbReference type="ARBA" id="ARBA00022679"/>
    </source>
</evidence>
<protein>
    <recommendedName>
        <fullName evidence="2">histidine kinase</fullName>
        <ecNumber evidence="2">2.7.13.3</ecNumber>
    </recommendedName>
</protein>
<organism evidence="8 9">
    <name type="scientific">Luteibacter rhizovicinus DSM 16549</name>
    <dbReference type="NCBI Taxonomy" id="1440763"/>
    <lineage>
        <taxon>Bacteria</taxon>
        <taxon>Pseudomonadati</taxon>
        <taxon>Pseudomonadota</taxon>
        <taxon>Gammaproteobacteria</taxon>
        <taxon>Lysobacterales</taxon>
        <taxon>Rhodanobacteraceae</taxon>
        <taxon>Luteibacter</taxon>
    </lineage>
</organism>
<dbReference type="InterPro" id="IPR036890">
    <property type="entry name" value="HATPase_C_sf"/>
</dbReference>
<dbReference type="PRINTS" id="PR00344">
    <property type="entry name" value="BCTRLSENSOR"/>
</dbReference>
<dbReference type="Proteomes" id="UP000182987">
    <property type="component" value="Chromosome"/>
</dbReference>
<dbReference type="Pfam" id="PF00512">
    <property type="entry name" value="HisKA"/>
    <property type="match status" value="1"/>
</dbReference>
<keyword evidence="3" id="KW-0597">Phosphoprotein</keyword>
<dbReference type="InterPro" id="IPR004358">
    <property type="entry name" value="Sig_transdc_His_kin-like_C"/>
</dbReference>
<evidence type="ECO:0000256" key="6">
    <source>
        <dbReference type="ARBA" id="ARBA00023012"/>
    </source>
</evidence>
<evidence type="ECO:0000256" key="2">
    <source>
        <dbReference type="ARBA" id="ARBA00012438"/>
    </source>
</evidence>
<dbReference type="Pfam" id="PF02518">
    <property type="entry name" value="HATPase_c"/>
    <property type="match status" value="1"/>
</dbReference>
<dbReference type="InterPro" id="IPR005467">
    <property type="entry name" value="His_kinase_dom"/>
</dbReference>
<dbReference type="InterPro" id="IPR003018">
    <property type="entry name" value="GAF"/>
</dbReference>
<proteinExistence type="predicted"/>
<dbReference type="PANTHER" id="PTHR43711:SF1">
    <property type="entry name" value="HISTIDINE KINASE 1"/>
    <property type="match status" value="1"/>
</dbReference>
<dbReference type="OrthoDB" id="8807260at2"/>
<evidence type="ECO:0000313" key="8">
    <source>
        <dbReference type="EMBL" id="APG05352.1"/>
    </source>
</evidence>
<dbReference type="GO" id="GO:0000155">
    <property type="term" value="F:phosphorelay sensor kinase activity"/>
    <property type="evidence" value="ECO:0007669"/>
    <property type="project" value="InterPro"/>
</dbReference>
<dbReference type="CDD" id="cd00082">
    <property type="entry name" value="HisKA"/>
    <property type="match status" value="1"/>
</dbReference>
<dbReference type="SUPFAM" id="SSF55874">
    <property type="entry name" value="ATPase domain of HSP90 chaperone/DNA topoisomerase II/histidine kinase"/>
    <property type="match status" value="1"/>
</dbReference>
<dbReference type="InterPro" id="IPR003594">
    <property type="entry name" value="HATPase_dom"/>
</dbReference>
<dbReference type="CDD" id="cd00075">
    <property type="entry name" value="HATPase"/>
    <property type="match status" value="1"/>
</dbReference>
<dbReference type="PROSITE" id="PS50109">
    <property type="entry name" value="HIS_KIN"/>
    <property type="match status" value="1"/>
</dbReference>
<evidence type="ECO:0000256" key="5">
    <source>
        <dbReference type="ARBA" id="ARBA00022777"/>
    </source>
</evidence>
<gene>
    <name evidence="8" type="ORF">BJI69_16550</name>
</gene>
<reference evidence="9" key="1">
    <citation type="submission" date="2016-09" db="EMBL/GenBank/DDBJ databases">
        <authorList>
            <person name="Lysoe E."/>
        </authorList>
    </citation>
    <scope>NUCLEOTIDE SEQUENCE [LARGE SCALE GENOMIC DNA]</scope>
    <source>
        <strain evidence="9">LJ96T</strain>
    </source>
</reference>
<comment type="catalytic activity">
    <reaction evidence="1">
        <text>ATP + protein L-histidine = ADP + protein N-phospho-L-histidine.</text>
        <dbReference type="EC" id="2.7.13.3"/>
    </reaction>
</comment>
<evidence type="ECO:0000256" key="1">
    <source>
        <dbReference type="ARBA" id="ARBA00000085"/>
    </source>
</evidence>
<dbReference type="EC" id="2.7.13.3" evidence="2"/>
<accession>A0A1L3EWE2</accession>
<keyword evidence="9" id="KW-1185">Reference proteome</keyword>
<dbReference type="SUPFAM" id="SSF47384">
    <property type="entry name" value="Homodimeric domain of signal transducing histidine kinase"/>
    <property type="match status" value="1"/>
</dbReference>
<dbReference type="Gene3D" id="3.30.565.10">
    <property type="entry name" value="Histidine kinase-like ATPase, C-terminal domain"/>
    <property type="match status" value="1"/>
</dbReference>
<sequence length="401" mass="43037">MSDAGATLQEDIDASIEAISRLPVVPRILDAVVRATGMRFAAVARVTENRWTACAVRDDLGFGLKPGEDLVLETTICNDIRSHPQPVVFGHASEHPIYSKHHTPKHYGLESYASVPIFTVAGEFFGTLCAIDSRPVALDEEQLATEMVLYGELIATQMALEGRVEHAERALRTSVDEGVLREQFLAVVGHDLRSPLQAAGMAAEALSGMDLPPRAGRLASVVTASTKRMADLIDDIMDFARARLASGIPVAQLDQGNLGALIGRVVSEVAAAHPAVRIACDVHVPDALRFDPVRLQQLFANLLNNAVAHGDTRHPIRVDGHVEDDHIVLAVTNFGTPIDPATQGMLFQPFYRPESATPRPGLGLGLYIASEIARAHDGTLTVCSSTDDGTCFTLRLPLAGT</sequence>
<dbReference type="Gene3D" id="3.30.450.40">
    <property type="match status" value="1"/>
</dbReference>
<keyword evidence="4" id="KW-0808">Transferase</keyword>
<dbReference type="RefSeq" id="WP_046966604.1">
    <property type="nucleotide sequence ID" value="NZ_CP017480.1"/>
</dbReference>
<dbReference type="KEGG" id="lrz:BJI69_16550"/>
<dbReference type="Pfam" id="PF01590">
    <property type="entry name" value="GAF"/>
    <property type="match status" value="1"/>
</dbReference>